<evidence type="ECO:0000313" key="3">
    <source>
        <dbReference type="EMBL" id="AZS29426.1"/>
    </source>
</evidence>
<name>A0A3Q9IMP9_9BACT</name>
<dbReference type="InterPro" id="IPR001451">
    <property type="entry name" value="Hexapep"/>
</dbReference>
<organism evidence="3 4">
    <name type="scientific">Butyricimonas faecalis</name>
    <dbReference type="NCBI Taxonomy" id="2093856"/>
    <lineage>
        <taxon>Bacteria</taxon>
        <taxon>Pseudomonadati</taxon>
        <taxon>Bacteroidota</taxon>
        <taxon>Bacteroidia</taxon>
        <taxon>Bacteroidales</taxon>
        <taxon>Odoribacteraceae</taxon>
        <taxon>Butyricimonas</taxon>
    </lineage>
</organism>
<dbReference type="InterPro" id="IPR051159">
    <property type="entry name" value="Hexapeptide_acetyltransf"/>
</dbReference>
<dbReference type="SUPFAM" id="SSF51161">
    <property type="entry name" value="Trimeric LpxA-like enzymes"/>
    <property type="match status" value="1"/>
</dbReference>
<keyword evidence="2 3" id="KW-0808">Transferase</keyword>
<sequence>MIDRLKAIIKRNDHIRKFILWSITPSNNPYPRFWIKWFINPFIHKKGQGAIIRKRRSRIDVFPWNQFIVGKNSLIEDFTTINNGAGHIIIGNNSRVGIGSVIIGPVRLGNKVGLGQHVFISGFNHGYEDGERDSNEQPLVKKEVIIDDESHIGANSVIVAGVHIGKRCQIGAGSVVTKNIPDYSVAVGNPAKIIKQYNFQKRVWEDLNNKTMNL</sequence>
<dbReference type="Gene3D" id="2.160.10.10">
    <property type="entry name" value="Hexapeptide repeat proteins"/>
    <property type="match status" value="1"/>
</dbReference>
<evidence type="ECO:0000256" key="1">
    <source>
        <dbReference type="ARBA" id="ARBA00007274"/>
    </source>
</evidence>
<dbReference type="OrthoDB" id="9812571at2"/>
<protein>
    <submittedName>
        <fullName evidence="3">Acyltransferase</fullName>
    </submittedName>
</protein>
<dbReference type="KEGG" id="buy:D8S85_07515"/>
<dbReference type="PANTHER" id="PTHR23416:SF23">
    <property type="entry name" value="ACETYLTRANSFERASE C18B11.09C-RELATED"/>
    <property type="match status" value="1"/>
</dbReference>
<dbReference type="CDD" id="cd04647">
    <property type="entry name" value="LbH_MAT_like"/>
    <property type="match status" value="1"/>
</dbReference>
<proteinExistence type="inferred from homology"/>
<dbReference type="GO" id="GO:0005829">
    <property type="term" value="C:cytosol"/>
    <property type="evidence" value="ECO:0007669"/>
    <property type="project" value="TreeGrafter"/>
</dbReference>
<dbReference type="AlphaFoldDB" id="A0A3Q9IMP9"/>
<comment type="similarity">
    <text evidence="1">Belongs to the transferase hexapeptide repeat family.</text>
</comment>
<dbReference type="PANTHER" id="PTHR23416">
    <property type="entry name" value="SIALIC ACID SYNTHASE-RELATED"/>
    <property type="match status" value="1"/>
</dbReference>
<dbReference type="GO" id="GO:0008374">
    <property type="term" value="F:O-acyltransferase activity"/>
    <property type="evidence" value="ECO:0007669"/>
    <property type="project" value="TreeGrafter"/>
</dbReference>
<dbReference type="Pfam" id="PF14602">
    <property type="entry name" value="Hexapep_2"/>
    <property type="match status" value="2"/>
</dbReference>
<dbReference type="InterPro" id="IPR011004">
    <property type="entry name" value="Trimer_LpxA-like_sf"/>
</dbReference>
<dbReference type="EMBL" id="CP032819">
    <property type="protein sequence ID" value="AZS29426.1"/>
    <property type="molecule type" value="Genomic_DNA"/>
</dbReference>
<gene>
    <name evidence="3" type="ORF">D8S85_07515</name>
</gene>
<evidence type="ECO:0000256" key="2">
    <source>
        <dbReference type="ARBA" id="ARBA00022679"/>
    </source>
</evidence>
<dbReference type="Proteomes" id="UP000270673">
    <property type="component" value="Chromosome"/>
</dbReference>
<keyword evidence="4" id="KW-1185">Reference proteome</keyword>
<evidence type="ECO:0000313" key="4">
    <source>
        <dbReference type="Proteomes" id="UP000270673"/>
    </source>
</evidence>
<dbReference type="RefSeq" id="WP_106480171.1">
    <property type="nucleotide sequence ID" value="NZ_CP032819.1"/>
</dbReference>
<accession>A0A3Q9IMP9</accession>
<reference evidence="3 4" key="1">
    <citation type="submission" date="2018-10" db="EMBL/GenBank/DDBJ databases">
        <title>Butyricimonas faecalis sp. nov., isolated from human faeces and emended description of the genus Butyricimonas.</title>
        <authorList>
            <person name="Le Roy T."/>
            <person name="Van der Smissen P."/>
            <person name="Paquot A."/>
            <person name="Delzenne N."/>
            <person name="Muccioli G."/>
            <person name="Collet J.-F."/>
            <person name="Cani P.D."/>
        </authorList>
    </citation>
    <scope>NUCLEOTIDE SEQUENCE [LARGE SCALE GENOMIC DNA]</scope>
    <source>
        <strain evidence="3 4">H184</strain>
    </source>
</reference>
<keyword evidence="3" id="KW-0012">Acyltransferase</keyword>